<dbReference type="Gene3D" id="3.10.105.10">
    <property type="entry name" value="Dipeptide-binding Protein, Domain 3"/>
    <property type="match status" value="1"/>
</dbReference>
<evidence type="ECO:0000256" key="2">
    <source>
        <dbReference type="ARBA" id="ARBA00022448"/>
    </source>
</evidence>
<name>A0A4R7SR03_9BACT</name>
<organism evidence="5 6">
    <name type="scientific">Prosthecobacter fusiformis</name>
    <dbReference type="NCBI Taxonomy" id="48464"/>
    <lineage>
        <taxon>Bacteria</taxon>
        <taxon>Pseudomonadati</taxon>
        <taxon>Verrucomicrobiota</taxon>
        <taxon>Verrucomicrobiia</taxon>
        <taxon>Verrucomicrobiales</taxon>
        <taxon>Verrucomicrobiaceae</taxon>
        <taxon>Prosthecobacter</taxon>
    </lineage>
</organism>
<keyword evidence="3" id="KW-0732">Signal</keyword>
<dbReference type="EMBL" id="SOCA01000001">
    <property type="protein sequence ID" value="TDU81680.1"/>
    <property type="molecule type" value="Genomic_DNA"/>
</dbReference>
<comment type="caution">
    <text evidence="5">The sequence shown here is derived from an EMBL/GenBank/DDBJ whole genome shotgun (WGS) entry which is preliminary data.</text>
</comment>
<dbReference type="Proteomes" id="UP000295662">
    <property type="component" value="Unassembled WGS sequence"/>
</dbReference>
<accession>A0A4R7SR03</accession>
<dbReference type="GO" id="GO:0030288">
    <property type="term" value="C:outer membrane-bounded periplasmic space"/>
    <property type="evidence" value="ECO:0007669"/>
    <property type="project" value="UniProtKB-ARBA"/>
</dbReference>
<dbReference type="Gene3D" id="3.40.190.10">
    <property type="entry name" value="Periplasmic binding protein-like II"/>
    <property type="match status" value="2"/>
</dbReference>
<gene>
    <name evidence="5" type="ORF">EI77_00990</name>
</gene>
<sequence>MNRALIFGIPLVALGVASWAAWQIQRLSPERSEAIIMMLPGDFPDLNPFFPRSEAERQILDLIHEPMIRLDSQGRLAPGLAKSWSWHQRVTCWFSTQDALHSAQRRLAEVPPETRQSWNLDEVTTQGLSLLLHFSKPGAPGTDAALQTLASESVLPLTFIRLDSPPSARLSLEKFAKSPEHAASSVRLWFDEDGACELVTTRPLHLVREELTTWLRQNGQTVPSITPMAEVAGLLEPVLDFKLNSTQHTWPDGSPVTAADIRATVSHVMQRGYPVPGREGFRHIQDITVQGSSTVRVTYRRSYGAALASWIHFPILPESWLKKAPEDLEEPPPGAGQWQASRTPSLLTLTPRAAPEGTPQHSLHAITATSSLQARVALATGTLDVAWPGDNSELLEETSLDFHPTQPRNRLLVLWNLRSSRLSELPVREALSLGLDRQSLLANGLDGQARLAEPLFMPGLWYAPKGNSQIFDLELARQKLETAGWLRDVSGIAKKGGQTLDFKLLVTTGNEQRTRLAHLLADQWSQLGARVTVTSVASEALVPEHLAPGKFDAVLLGLDYELAWDQTAFWHSGQIQAGLNFSRLADPQLDLLLESLASEYDTRQIPARARAVQDRFLTQQPALPLIGDLQQIGVRKARFPQLGAPDSHRPLTLRTLLQTASPQSLQMRVPNE</sequence>
<dbReference type="GO" id="GO:1904680">
    <property type="term" value="F:peptide transmembrane transporter activity"/>
    <property type="evidence" value="ECO:0007669"/>
    <property type="project" value="TreeGrafter"/>
</dbReference>
<evidence type="ECO:0000313" key="6">
    <source>
        <dbReference type="Proteomes" id="UP000295662"/>
    </source>
</evidence>
<dbReference type="PANTHER" id="PTHR30290:SF9">
    <property type="entry name" value="OLIGOPEPTIDE-BINDING PROTEIN APPA"/>
    <property type="match status" value="1"/>
</dbReference>
<dbReference type="InterPro" id="IPR000914">
    <property type="entry name" value="SBP_5_dom"/>
</dbReference>
<evidence type="ECO:0000256" key="3">
    <source>
        <dbReference type="ARBA" id="ARBA00022729"/>
    </source>
</evidence>
<protein>
    <submittedName>
        <fullName evidence="5">ABC-type transport system substrate-binding protein</fullName>
    </submittedName>
</protein>
<keyword evidence="2" id="KW-0813">Transport</keyword>
<dbReference type="InterPro" id="IPR030678">
    <property type="entry name" value="Peptide/Ni-bd"/>
</dbReference>
<dbReference type="AlphaFoldDB" id="A0A4R7SR03"/>
<dbReference type="RefSeq" id="WP_133793612.1">
    <property type="nucleotide sequence ID" value="NZ_SOCA01000001.1"/>
</dbReference>
<dbReference type="Gene3D" id="3.90.76.10">
    <property type="entry name" value="Dipeptide-binding Protein, Domain 1"/>
    <property type="match status" value="1"/>
</dbReference>
<keyword evidence="6" id="KW-1185">Reference proteome</keyword>
<dbReference type="GO" id="GO:0043190">
    <property type="term" value="C:ATP-binding cassette (ABC) transporter complex"/>
    <property type="evidence" value="ECO:0007669"/>
    <property type="project" value="InterPro"/>
</dbReference>
<dbReference type="PIRSF" id="PIRSF002741">
    <property type="entry name" value="MppA"/>
    <property type="match status" value="1"/>
</dbReference>
<dbReference type="PANTHER" id="PTHR30290">
    <property type="entry name" value="PERIPLASMIC BINDING COMPONENT OF ABC TRANSPORTER"/>
    <property type="match status" value="1"/>
</dbReference>
<dbReference type="Pfam" id="PF00496">
    <property type="entry name" value="SBP_bac_5"/>
    <property type="match status" value="1"/>
</dbReference>
<dbReference type="SUPFAM" id="SSF53850">
    <property type="entry name" value="Periplasmic binding protein-like II"/>
    <property type="match status" value="2"/>
</dbReference>
<feature type="domain" description="Solute-binding protein family 5" evidence="4">
    <location>
        <begin position="248"/>
        <end position="571"/>
    </location>
</feature>
<proteinExistence type="inferred from homology"/>
<evidence type="ECO:0000259" key="4">
    <source>
        <dbReference type="Pfam" id="PF00496"/>
    </source>
</evidence>
<reference evidence="5 6" key="1">
    <citation type="submission" date="2019-03" db="EMBL/GenBank/DDBJ databases">
        <title>Genomic Encyclopedia of Archaeal and Bacterial Type Strains, Phase II (KMG-II): from individual species to whole genera.</title>
        <authorList>
            <person name="Goeker M."/>
        </authorList>
    </citation>
    <scope>NUCLEOTIDE SEQUENCE [LARGE SCALE GENOMIC DNA]</scope>
    <source>
        <strain evidence="5 6">ATCC 25309</strain>
    </source>
</reference>
<comment type="similarity">
    <text evidence="1">Belongs to the bacterial solute-binding protein 5 family.</text>
</comment>
<evidence type="ECO:0000256" key="1">
    <source>
        <dbReference type="ARBA" id="ARBA00005695"/>
    </source>
</evidence>
<evidence type="ECO:0000313" key="5">
    <source>
        <dbReference type="EMBL" id="TDU81680.1"/>
    </source>
</evidence>
<dbReference type="InterPro" id="IPR039424">
    <property type="entry name" value="SBP_5"/>
</dbReference>
<dbReference type="OrthoDB" id="9796817at2"/>
<dbReference type="GO" id="GO:0015833">
    <property type="term" value="P:peptide transport"/>
    <property type="evidence" value="ECO:0007669"/>
    <property type="project" value="TreeGrafter"/>
</dbReference>